<dbReference type="SUPFAM" id="SSF51905">
    <property type="entry name" value="FAD/NAD(P)-binding domain"/>
    <property type="match status" value="1"/>
</dbReference>
<dbReference type="Gene3D" id="3.50.50.60">
    <property type="entry name" value="FAD/NAD(P)-binding domain"/>
    <property type="match status" value="2"/>
</dbReference>
<reference evidence="6 7" key="1">
    <citation type="submission" date="2021-03" db="EMBL/GenBank/DDBJ databases">
        <title>Sequencing the genomes of 1000 actinobacteria strains.</title>
        <authorList>
            <person name="Klenk H.-P."/>
        </authorList>
    </citation>
    <scope>NUCLEOTIDE SEQUENCE [LARGE SCALE GENOMIC DNA]</scope>
    <source>
        <strain evidence="6 7">DSM 45516</strain>
    </source>
</reference>
<dbReference type="PRINTS" id="PR00469">
    <property type="entry name" value="PNDRDTASEII"/>
</dbReference>
<sequence length="312" mass="32904">MNETYDVVIVGGGAAGLSAALVLTRSRRRVAVVRGGPPRNAPAEHMHGFLSRDGMPPAELLRTGADEVAGYGGELIDDEVIGAEKDTVTGGFTVELASGRTLRARRVLIATGLRDELPQVPGVRERWGLDVLHCPYCHGYEVRDQPIAVLGGTDPGARARAVHVALLVPQWSADVILFANGLELSEQDRARLDARGVRVVEGEVSRLVVDGELRGVELADGRAIPRAAIFVTPAFVPNATLLRELGCDFDENGWVITDRFGRTSVPGVSAAGNVVDPSAQVIVAAGAGSAAAGMLNGDLVEEDTRILVDARV</sequence>
<evidence type="ECO:0000259" key="5">
    <source>
        <dbReference type="Pfam" id="PF07992"/>
    </source>
</evidence>
<feature type="domain" description="FAD/NAD(P)-binding" evidence="5">
    <location>
        <begin position="5"/>
        <end position="285"/>
    </location>
</feature>
<dbReference type="Pfam" id="PF07992">
    <property type="entry name" value="Pyr_redox_2"/>
    <property type="match status" value="1"/>
</dbReference>
<dbReference type="InterPro" id="IPR050097">
    <property type="entry name" value="Ferredoxin-NADP_redctase_2"/>
</dbReference>
<gene>
    <name evidence="6" type="ORF">BJ987_007035</name>
</gene>
<keyword evidence="4" id="KW-1133">Transmembrane helix</keyword>
<dbReference type="EMBL" id="JAGGMR010000001">
    <property type="protein sequence ID" value="MBP2194134.1"/>
    <property type="molecule type" value="Genomic_DNA"/>
</dbReference>
<comment type="catalytic activity">
    <reaction evidence="3">
        <text>[thioredoxin]-dithiol + NADP(+) = [thioredoxin]-disulfide + NADPH + H(+)</text>
        <dbReference type="Rhea" id="RHEA:20345"/>
        <dbReference type="Rhea" id="RHEA-COMP:10698"/>
        <dbReference type="Rhea" id="RHEA-COMP:10700"/>
        <dbReference type="ChEBI" id="CHEBI:15378"/>
        <dbReference type="ChEBI" id="CHEBI:29950"/>
        <dbReference type="ChEBI" id="CHEBI:50058"/>
        <dbReference type="ChEBI" id="CHEBI:57783"/>
        <dbReference type="ChEBI" id="CHEBI:58349"/>
        <dbReference type="EC" id="1.8.1.9"/>
    </reaction>
</comment>
<protein>
    <submittedName>
        <fullName evidence="6">Thioredoxin reductase</fullName>
    </submittedName>
</protein>
<comment type="caution">
    <text evidence="6">The sequence shown here is derived from an EMBL/GenBank/DDBJ whole genome shotgun (WGS) entry which is preliminary data.</text>
</comment>
<keyword evidence="4" id="KW-0472">Membrane</keyword>
<name>A0ABS4QR28_9NOCA</name>
<evidence type="ECO:0000256" key="1">
    <source>
        <dbReference type="ARBA" id="ARBA00022630"/>
    </source>
</evidence>
<keyword evidence="2" id="KW-0560">Oxidoreductase</keyword>
<keyword evidence="1" id="KW-0285">Flavoprotein</keyword>
<evidence type="ECO:0000313" key="6">
    <source>
        <dbReference type="EMBL" id="MBP2194134.1"/>
    </source>
</evidence>
<accession>A0ABS4QR28</accession>
<dbReference type="InterPro" id="IPR023753">
    <property type="entry name" value="FAD/NAD-binding_dom"/>
</dbReference>
<keyword evidence="4" id="KW-0812">Transmembrane</keyword>
<proteinExistence type="predicted"/>
<evidence type="ECO:0000256" key="2">
    <source>
        <dbReference type="ARBA" id="ARBA00023002"/>
    </source>
</evidence>
<keyword evidence="7" id="KW-1185">Reference proteome</keyword>
<dbReference type="RefSeq" id="WP_209897300.1">
    <property type="nucleotide sequence ID" value="NZ_JAGGMR010000001.1"/>
</dbReference>
<evidence type="ECO:0000313" key="7">
    <source>
        <dbReference type="Proteomes" id="UP001519325"/>
    </source>
</evidence>
<dbReference type="PRINTS" id="PR00368">
    <property type="entry name" value="FADPNR"/>
</dbReference>
<feature type="transmembrane region" description="Helical" evidence="4">
    <location>
        <begin position="6"/>
        <end position="24"/>
    </location>
</feature>
<evidence type="ECO:0000256" key="3">
    <source>
        <dbReference type="ARBA" id="ARBA00048132"/>
    </source>
</evidence>
<dbReference type="Proteomes" id="UP001519325">
    <property type="component" value="Unassembled WGS sequence"/>
</dbReference>
<organism evidence="6 7">
    <name type="scientific">Nocardia goodfellowii</name>
    <dbReference type="NCBI Taxonomy" id="882446"/>
    <lineage>
        <taxon>Bacteria</taxon>
        <taxon>Bacillati</taxon>
        <taxon>Actinomycetota</taxon>
        <taxon>Actinomycetes</taxon>
        <taxon>Mycobacteriales</taxon>
        <taxon>Nocardiaceae</taxon>
        <taxon>Nocardia</taxon>
    </lineage>
</organism>
<dbReference type="InterPro" id="IPR036188">
    <property type="entry name" value="FAD/NAD-bd_sf"/>
</dbReference>
<dbReference type="PANTHER" id="PTHR48105">
    <property type="entry name" value="THIOREDOXIN REDUCTASE 1-RELATED-RELATED"/>
    <property type="match status" value="1"/>
</dbReference>
<evidence type="ECO:0000256" key="4">
    <source>
        <dbReference type="SAM" id="Phobius"/>
    </source>
</evidence>